<keyword evidence="12" id="KW-1185">Reference proteome</keyword>
<dbReference type="CDD" id="cd24011">
    <property type="entry name" value="ASKHA_NBD_BK"/>
    <property type="match status" value="1"/>
</dbReference>
<protein>
    <recommendedName>
        <fullName evidence="9">Probable butyrate kinase</fullName>
        <shortName evidence="9">BK</shortName>
        <ecNumber evidence="9">2.7.2.7</ecNumber>
    </recommendedName>
    <alternativeName>
        <fullName evidence="9">Branched-chain carboxylic acid kinase</fullName>
    </alternativeName>
</protein>
<dbReference type="STRING" id="1123404.SAMN02745784_01737"/>
<evidence type="ECO:0000256" key="5">
    <source>
        <dbReference type="ARBA" id="ARBA00022741"/>
    </source>
</evidence>
<dbReference type="HAMAP" id="MF_00542">
    <property type="entry name" value="Butyrate_kinase"/>
    <property type="match status" value="1"/>
</dbReference>
<evidence type="ECO:0000256" key="10">
    <source>
        <dbReference type="RuleBase" id="RU003835"/>
    </source>
</evidence>
<dbReference type="PROSITE" id="PS01075">
    <property type="entry name" value="ACETATE_KINASE_1"/>
    <property type="match status" value="1"/>
</dbReference>
<dbReference type="PROSITE" id="PS01076">
    <property type="entry name" value="ACETATE_KINASE_2"/>
    <property type="match status" value="1"/>
</dbReference>
<keyword evidence="3 9" id="KW-0963">Cytoplasm</keyword>
<accession>A0A1M4W5F8</accession>
<name>A0A1M4W5F8_9FIRM</name>
<evidence type="ECO:0000313" key="11">
    <source>
        <dbReference type="EMBL" id="SHE76498.1"/>
    </source>
</evidence>
<dbReference type="GO" id="GO:0005737">
    <property type="term" value="C:cytoplasm"/>
    <property type="evidence" value="ECO:0007669"/>
    <property type="project" value="UniProtKB-SubCell"/>
</dbReference>
<dbReference type="PANTHER" id="PTHR21060:SF3">
    <property type="entry name" value="BUTYRATE KINASE 2-RELATED"/>
    <property type="match status" value="1"/>
</dbReference>
<keyword evidence="4 9" id="KW-0808">Transferase</keyword>
<dbReference type="PANTHER" id="PTHR21060">
    <property type="entry name" value="ACETATE KINASE"/>
    <property type="match status" value="1"/>
</dbReference>
<evidence type="ECO:0000256" key="7">
    <source>
        <dbReference type="ARBA" id="ARBA00022840"/>
    </source>
</evidence>
<dbReference type="GO" id="GO:0005524">
    <property type="term" value="F:ATP binding"/>
    <property type="evidence" value="ECO:0007669"/>
    <property type="project" value="UniProtKB-KW"/>
</dbReference>
<evidence type="ECO:0000256" key="1">
    <source>
        <dbReference type="ARBA" id="ARBA00004496"/>
    </source>
</evidence>
<dbReference type="InterPro" id="IPR023865">
    <property type="entry name" value="Aliphatic_acid_kinase_CS"/>
</dbReference>
<dbReference type="Pfam" id="PF00871">
    <property type="entry name" value="Acetate_kinase"/>
    <property type="match status" value="1"/>
</dbReference>
<evidence type="ECO:0000256" key="4">
    <source>
        <dbReference type="ARBA" id="ARBA00022679"/>
    </source>
</evidence>
<evidence type="ECO:0000313" key="12">
    <source>
        <dbReference type="Proteomes" id="UP000184114"/>
    </source>
</evidence>
<gene>
    <name evidence="9" type="primary">buk</name>
    <name evidence="11" type="ORF">SAMN02745784_01737</name>
</gene>
<evidence type="ECO:0000256" key="9">
    <source>
        <dbReference type="HAMAP-Rule" id="MF_00542"/>
    </source>
</evidence>
<evidence type="ECO:0000256" key="6">
    <source>
        <dbReference type="ARBA" id="ARBA00022777"/>
    </source>
</evidence>
<dbReference type="EC" id="2.7.2.7" evidence="9"/>
<organism evidence="11 12">
    <name type="scientific">Tissierella praeacuta DSM 18095</name>
    <dbReference type="NCBI Taxonomy" id="1123404"/>
    <lineage>
        <taxon>Bacteria</taxon>
        <taxon>Bacillati</taxon>
        <taxon>Bacillota</taxon>
        <taxon>Tissierellia</taxon>
        <taxon>Tissierellales</taxon>
        <taxon>Tissierellaceae</taxon>
        <taxon>Tissierella</taxon>
    </lineage>
</organism>
<evidence type="ECO:0000256" key="3">
    <source>
        <dbReference type="ARBA" id="ARBA00022490"/>
    </source>
</evidence>
<evidence type="ECO:0000256" key="2">
    <source>
        <dbReference type="ARBA" id="ARBA00008748"/>
    </source>
</evidence>
<dbReference type="PIRSF" id="PIRSF036458">
    <property type="entry name" value="Butyrate_kin"/>
    <property type="match status" value="1"/>
</dbReference>
<reference evidence="12" key="1">
    <citation type="submission" date="2016-11" db="EMBL/GenBank/DDBJ databases">
        <authorList>
            <person name="Varghese N."/>
            <person name="Submissions S."/>
        </authorList>
    </citation>
    <scope>NUCLEOTIDE SEQUENCE [LARGE SCALE GENOMIC DNA]</scope>
    <source>
        <strain evidence="12">DSM 18095</strain>
    </source>
</reference>
<comment type="subcellular location">
    <subcellularLocation>
        <location evidence="1 9">Cytoplasm</location>
    </subcellularLocation>
</comment>
<sequence>MEKKYVLAINPGSTSTKVSIFEGEKLLKTFKIDHRKEDLEKYEKVVDQYDYRLNLIKNWLEMENIPTNSLIAVVGRGGLLRSMPGGTYSVTDAMIEDLKVGIQGEHASNLGGILAKGLADLEGIPAYIVDPVAVDEFHEIARISGLKEVPRKSLVHALNIKAVCHRRAKELNKEIEDLNLVVAHLGGGISIAAVEFGRIIDVNNAKEMGPFSPDRAGTLPVGDLVKLCYSGKYTINEMKTMLQGEGGLFSYLGTMDGREVEERINKGDKYAELIYDAMAYQIGKEIGAYAPVLYGKIDNIILTGGLSYSNYLVDRIKEMINFISEVIVYPGEDEMEALNKGAQRVINGEEVVKIYEDEVKING</sequence>
<dbReference type="InterPro" id="IPR043129">
    <property type="entry name" value="ATPase_NBD"/>
</dbReference>
<dbReference type="Gene3D" id="3.30.420.40">
    <property type="match status" value="2"/>
</dbReference>
<dbReference type="InterPro" id="IPR000890">
    <property type="entry name" value="Aliphatic_acid_kin_short-chain"/>
</dbReference>
<comment type="similarity">
    <text evidence="2 9 10">Belongs to the acetokinase family.</text>
</comment>
<keyword evidence="7 9" id="KW-0067">ATP-binding</keyword>
<dbReference type="GO" id="GO:0008776">
    <property type="term" value="F:acetate kinase activity"/>
    <property type="evidence" value="ECO:0007669"/>
    <property type="project" value="TreeGrafter"/>
</dbReference>
<dbReference type="NCBIfam" id="NF002834">
    <property type="entry name" value="PRK03011.1-5"/>
    <property type="match status" value="1"/>
</dbReference>
<dbReference type="PRINTS" id="PR00471">
    <property type="entry name" value="ACETATEKNASE"/>
</dbReference>
<dbReference type="InterPro" id="IPR011245">
    <property type="entry name" value="Butyrate_kin"/>
</dbReference>
<keyword evidence="5 9" id="KW-0547">Nucleotide-binding</keyword>
<dbReference type="SUPFAM" id="SSF53067">
    <property type="entry name" value="Actin-like ATPase domain"/>
    <property type="match status" value="2"/>
</dbReference>
<dbReference type="GeneID" id="90994290"/>
<proteinExistence type="inferred from homology"/>
<comment type="catalytic activity">
    <reaction evidence="8 9">
        <text>butanoate + ATP = butanoyl phosphate + ADP</text>
        <dbReference type="Rhea" id="RHEA:13585"/>
        <dbReference type="ChEBI" id="CHEBI:17968"/>
        <dbReference type="ChEBI" id="CHEBI:30616"/>
        <dbReference type="ChEBI" id="CHEBI:58079"/>
        <dbReference type="ChEBI" id="CHEBI:456216"/>
        <dbReference type="EC" id="2.7.2.7"/>
    </reaction>
</comment>
<dbReference type="GO" id="GO:0006083">
    <property type="term" value="P:acetate metabolic process"/>
    <property type="evidence" value="ECO:0007669"/>
    <property type="project" value="TreeGrafter"/>
</dbReference>
<dbReference type="EMBL" id="FQTY01000006">
    <property type="protein sequence ID" value="SHE76498.1"/>
    <property type="molecule type" value="Genomic_DNA"/>
</dbReference>
<dbReference type="GO" id="GO:0047761">
    <property type="term" value="F:butyrate kinase activity"/>
    <property type="evidence" value="ECO:0007669"/>
    <property type="project" value="UniProtKB-UniRule"/>
</dbReference>
<evidence type="ECO:0000256" key="8">
    <source>
        <dbReference type="ARBA" id="ARBA00048596"/>
    </source>
</evidence>
<dbReference type="NCBIfam" id="TIGR02707">
    <property type="entry name" value="butyr_kinase"/>
    <property type="match status" value="1"/>
</dbReference>
<dbReference type="RefSeq" id="WP_072975472.1">
    <property type="nucleotide sequence ID" value="NZ_FQTY01000006.1"/>
</dbReference>
<dbReference type="AlphaFoldDB" id="A0A1M4W5F8"/>
<dbReference type="Proteomes" id="UP000184114">
    <property type="component" value="Unassembled WGS sequence"/>
</dbReference>
<keyword evidence="6 9" id="KW-0418">Kinase</keyword>